<dbReference type="Proteomes" id="UP000588071">
    <property type="component" value="Unassembled WGS sequence"/>
</dbReference>
<protein>
    <submittedName>
        <fullName evidence="2">Cellulose synthase</fullName>
    </submittedName>
</protein>
<feature type="coiled-coil region" evidence="1">
    <location>
        <begin position="322"/>
        <end position="351"/>
    </location>
</feature>
<feature type="coiled-coil region" evidence="1">
    <location>
        <begin position="145"/>
        <end position="172"/>
    </location>
</feature>
<proteinExistence type="predicted"/>
<organism evidence="2 3">
    <name type="scientific">Enterococcus cecorum</name>
    <dbReference type="NCBI Taxonomy" id="44008"/>
    <lineage>
        <taxon>Bacteria</taxon>
        <taxon>Bacillati</taxon>
        <taxon>Bacillota</taxon>
        <taxon>Bacilli</taxon>
        <taxon>Lactobacillales</taxon>
        <taxon>Enterococcaceae</taxon>
        <taxon>Enterococcus</taxon>
    </lineage>
</organism>
<reference evidence="2 3" key="1">
    <citation type="submission" date="2020-04" db="EMBL/GenBank/DDBJ databases">
        <authorList>
            <person name="Hitch T.C.A."/>
            <person name="Wylensek D."/>
            <person name="Clavel T."/>
        </authorList>
    </citation>
    <scope>NUCLEOTIDE SEQUENCE [LARGE SCALE GENOMIC DNA]</scope>
    <source>
        <strain evidence="2 3">WCA-380-WT-3C</strain>
    </source>
</reference>
<evidence type="ECO:0000256" key="1">
    <source>
        <dbReference type="SAM" id="Coils"/>
    </source>
</evidence>
<comment type="caution">
    <text evidence="2">The sequence shown here is derived from an EMBL/GenBank/DDBJ whole genome shotgun (WGS) entry which is preliminary data.</text>
</comment>
<sequence>MKRIFNRDELYQEIWQSSVKQVADKYQLNYSKLLQSCKAANIPTPTSKFIYNKKHNLPTEEWIIPLPSSNLTNIEVEMKINPTIREKEDIAEEKTEVAQPKIKNDDSQKYFNINKDSFYQALNFLPEEKVTKIYQELIKFNPNATRKLNKHVKEYKEEIKEWKRREKLAKLNYFHPNYQRNTLQKPDNLDNVSKEQQPRVYQLLNTLYTLFEKFGETIPQPFTISIGCDEVRFEIIESKDKITHILTPAEEKELAEYNENKKYARKPNIRKYDYIPNGLLRIKFINQNTSYIKDTKEQSLEEMLPEIIFKFYQNYWQIRTKREEWEEQKRIEKEEKRLREERRELVNKEKERTIELLNTIEDIKLANEIRAYAETLMKSNKVSHDEIEWILKKADWIDPLISREDSLLGHRNHKISKEDKLKALKKEGSDYYWY</sequence>
<accession>A0A7X9NLI4</accession>
<evidence type="ECO:0000313" key="2">
    <source>
        <dbReference type="EMBL" id="NME49551.1"/>
    </source>
</evidence>
<dbReference type="EMBL" id="JABAFV010000005">
    <property type="protein sequence ID" value="NME49551.1"/>
    <property type="molecule type" value="Genomic_DNA"/>
</dbReference>
<name>A0A7X9NLI4_9ENTE</name>
<dbReference type="AlphaFoldDB" id="A0A7X9NLI4"/>
<evidence type="ECO:0000313" key="3">
    <source>
        <dbReference type="Proteomes" id="UP000588071"/>
    </source>
</evidence>
<keyword evidence="1" id="KW-0175">Coiled coil</keyword>
<gene>
    <name evidence="2" type="ORF">HF857_04680</name>
</gene>
<dbReference type="RefSeq" id="WP_168930689.1">
    <property type="nucleotide sequence ID" value="NZ_JABAFV010000005.1"/>
</dbReference>